<evidence type="ECO:0000256" key="2">
    <source>
        <dbReference type="SAM" id="MobiDB-lite"/>
    </source>
</evidence>
<reference evidence="4 5" key="1">
    <citation type="submission" date="2024-01" db="EMBL/GenBank/DDBJ databases">
        <authorList>
            <consortium name="Genoscope - CEA"/>
            <person name="William W."/>
        </authorList>
    </citation>
    <scope>NUCLEOTIDE SEQUENCE [LARGE SCALE GENOMIC DNA]</scope>
    <source>
        <strain evidence="4 5">29B2s-10</strain>
    </source>
</reference>
<dbReference type="InterPro" id="IPR013328">
    <property type="entry name" value="6PGD_dom2"/>
</dbReference>
<dbReference type="PANTHER" id="PTHR21708:SF25">
    <property type="entry name" value="PROTEIN PAM1-RELATED"/>
    <property type="match status" value="1"/>
</dbReference>
<feature type="region of interest" description="Disordered" evidence="2">
    <location>
        <begin position="514"/>
        <end position="594"/>
    </location>
</feature>
<dbReference type="Pfam" id="PF08546">
    <property type="entry name" value="ApbA_C"/>
    <property type="match status" value="1"/>
</dbReference>
<feature type="region of interest" description="Disordered" evidence="2">
    <location>
        <begin position="734"/>
        <end position="872"/>
    </location>
</feature>
<feature type="compositionally biased region" description="Polar residues" evidence="2">
    <location>
        <begin position="768"/>
        <end position="787"/>
    </location>
</feature>
<protein>
    <submittedName>
        <fullName evidence="4">Protein Pam1p</fullName>
    </submittedName>
</protein>
<gene>
    <name evidence="4" type="primary">PAM1</name>
    <name evidence="4" type="ORF">CAAN4_H10286</name>
</gene>
<feature type="compositionally biased region" description="Polar residues" evidence="2">
    <location>
        <begin position="659"/>
        <end position="702"/>
    </location>
</feature>
<feature type="compositionally biased region" description="Low complexity" evidence="2">
    <location>
        <begin position="525"/>
        <end position="552"/>
    </location>
</feature>
<dbReference type="Gene3D" id="3.40.50.720">
    <property type="entry name" value="NAD(P)-binding Rossmann-like Domain"/>
    <property type="match status" value="1"/>
</dbReference>
<feature type="compositionally biased region" description="Low complexity" evidence="2">
    <location>
        <begin position="808"/>
        <end position="824"/>
    </location>
</feature>
<dbReference type="PANTHER" id="PTHR21708">
    <property type="entry name" value="PROBABLE 2-DEHYDROPANTOATE 2-REDUCTASE"/>
    <property type="match status" value="1"/>
</dbReference>
<feature type="compositionally biased region" description="Low complexity" evidence="2">
    <location>
        <begin position="570"/>
        <end position="594"/>
    </location>
</feature>
<dbReference type="Gene3D" id="1.10.1040.10">
    <property type="entry name" value="N-(1-d-carboxylethyl)-l-norvaline Dehydrogenase, domain 2"/>
    <property type="match status" value="1"/>
</dbReference>
<keyword evidence="1" id="KW-0175">Coiled coil</keyword>
<evidence type="ECO:0000313" key="4">
    <source>
        <dbReference type="EMBL" id="CAK7921109.1"/>
    </source>
</evidence>
<name>A0ABP0EN04_9ASCO</name>
<sequence length="872" mass="98306">MADFQILAIGANPNVSFYSWRLQETGSCTVTVVNRNLNANSPIRWESSVFGTTSFSPKYIYNDISQISRGVVPFDVVILSSSSLQDFQTTSQSLIPYIDEKTTIMIESTGFINLEPFVSLSLPKLKNLSICSIMNEYDVRHLGSNTYSHKIRGQESRMYLGHCTNNKNSSFKKIIKAFNLIQEDSKGKFSLLVANSSKEFQTYQWKLALPRIIFNPLSIIFETEFPEQLSQQILCKPLVTGLITEIFKIIKKMECKLVKGTENETNLWKIWKELYPQVESRDQNDKFLDSPGLFYNYYKQYDLDIDLLLLQPILLADDHGIRTPYLENLYSIMCQYIKVNGKGSKSIFFKRRENEFDEQRNNQLNIDYDFKSKNINKLTGDLNEMEQRIKSLDLDQKNKELKSLEINEQVSKQEIILRSLTSTIKDQEEKCKILDREISEKKQQLVEQEHIKNASLTNQTDPISTPKISRESFIASPRGLQEMSDIALYGANLNGEDIPKLNMGNNGEHIAEESDIGKGAQSYSQGGDNYPNGNGNYQQPPPQQQSQQVPPSGREKLKVDTQYGSAQPKQNYYNPQQQQQHHQQNQYQQMPMPQQHQSYNNLQNFSQMQPQYGHQNQYYGNQQQGGQGGFLPSPMDQHPPHGLPSNGLPHNTLPAPLLGSNSMTNVNRYQQMPQHKQNGHPQKQRLSSIPSSMGSYYDPSQQGPNFGGNQMMPNNGMGMNGAKVTRRSMYPTAAGLGAMDMGGRGGMPMPTGPTGERPQGGKARPMSSMGNLNSPPGVNSRKSQFSPPSQPRELQIPPQQSQHLHPPNANRSNTSSVSSNTNDTPKTSHSKDGFNDEIQLNVPEIAAKPLGGVKSDKDEGKKKKKGFFGKKK</sequence>
<dbReference type="InterPro" id="IPR013752">
    <property type="entry name" value="KPA_reductase"/>
</dbReference>
<feature type="region of interest" description="Disordered" evidence="2">
    <location>
        <begin position="615"/>
        <end position="705"/>
    </location>
</feature>
<evidence type="ECO:0000259" key="3">
    <source>
        <dbReference type="Pfam" id="PF08546"/>
    </source>
</evidence>
<evidence type="ECO:0000256" key="1">
    <source>
        <dbReference type="SAM" id="Coils"/>
    </source>
</evidence>
<dbReference type="Proteomes" id="UP001497600">
    <property type="component" value="Chromosome H"/>
</dbReference>
<dbReference type="EMBL" id="OZ004260">
    <property type="protein sequence ID" value="CAK7921109.1"/>
    <property type="molecule type" value="Genomic_DNA"/>
</dbReference>
<evidence type="ECO:0000313" key="5">
    <source>
        <dbReference type="Proteomes" id="UP001497600"/>
    </source>
</evidence>
<feature type="coiled-coil region" evidence="1">
    <location>
        <begin position="368"/>
        <end position="444"/>
    </location>
</feature>
<proteinExistence type="predicted"/>
<feature type="compositionally biased region" description="Basic residues" evidence="2">
    <location>
        <begin position="862"/>
        <end position="872"/>
    </location>
</feature>
<dbReference type="InterPro" id="IPR051402">
    <property type="entry name" value="KPR-Related"/>
</dbReference>
<accession>A0ABP0EN04</accession>
<keyword evidence="5" id="KW-1185">Reference proteome</keyword>
<organism evidence="4 5">
    <name type="scientific">[Candida] anglica</name>
    <dbReference type="NCBI Taxonomy" id="148631"/>
    <lineage>
        <taxon>Eukaryota</taxon>
        <taxon>Fungi</taxon>
        <taxon>Dikarya</taxon>
        <taxon>Ascomycota</taxon>
        <taxon>Saccharomycotina</taxon>
        <taxon>Pichiomycetes</taxon>
        <taxon>Debaryomycetaceae</taxon>
        <taxon>Kurtzmaniella</taxon>
    </lineage>
</organism>
<feature type="domain" description="Ketopantoate reductase C-terminal" evidence="3">
    <location>
        <begin position="200"/>
        <end position="333"/>
    </location>
</feature>